<dbReference type="EMBL" id="CP023009">
    <property type="protein sequence ID" value="AXW87271.1"/>
    <property type="molecule type" value="Genomic_DNA"/>
</dbReference>
<protein>
    <recommendedName>
        <fullName evidence="2">Tape measure protein N-terminal domain-containing protein</fullName>
    </recommendedName>
</protein>
<dbReference type="RefSeq" id="WP_118894951.1">
    <property type="nucleotide sequence ID" value="NZ_CP023009.1"/>
</dbReference>
<feature type="domain" description="Tape measure protein N-terminal" evidence="2">
    <location>
        <begin position="275"/>
        <end position="404"/>
    </location>
</feature>
<dbReference type="NCBIfam" id="TIGR02675">
    <property type="entry name" value="tape_meas_nterm"/>
    <property type="match status" value="1"/>
</dbReference>
<keyword evidence="4" id="KW-1185">Reference proteome</keyword>
<reference evidence="3 4" key="1">
    <citation type="submission" date="2017-08" db="EMBL/GenBank/DDBJ databases">
        <title>Comparative genomics of bacteria isolated from necrotic lesions of AOD affected trees.</title>
        <authorList>
            <person name="Doonan J."/>
            <person name="Denman S."/>
            <person name="McDonald J.E."/>
        </authorList>
    </citation>
    <scope>NUCLEOTIDE SEQUENCE [LARGE SCALE GENOMIC DNA]</scope>
    <source>
        <strain evidence="3 4">477</strain>
    </source>
</reference>
<dbReference type="InterPro" id="IPR013491">
    <property type="entry name" value="Tape_meas_N"/>
</dbReference>
<organism evidence="3 4">
    <name type="scientific">Lonsdalea britannica</name>
    <dbReference type="NCBI Taxonomy" id="1082704"/>
    <lineage>
        <taxon>Bacteria</taxon>
        <taxon>Pseudomonadati</taxon>
        <taxon>Pseudomonadota</taxon>
        <taxon>Gammaproteobacteria</taxon>
        <taxon>Enterobacterales</taxon>
        <taxon>Pectobacteriaceae</taxon>
        <taxon>Lonsdalea</taxon>
    </lineage>
</organism>
<dbReference type="KEGG" id="lbq:CKQ53_09935"/>
<feature type="region of interest" description="Disordered" evidence="1">
    <location>
        <begin position="88"/>
        <end position="126"/>
    </location>
</feature>
<dbReference type="Pfam" id="PF20155">
    <property type="entry name" value="TMP_3"/>
    <property type="match status" value="1"/>
</dbReference>
<sequence length="692" mass="72370">MANNFTVDEFIIQLGFNDQVTKQLSRLEKDVLKIASRLETNLNKAFSPKGNLNHVTKAAQSSARQVKKAYSDAMDFSGAGKASLKALERSARGSAKRIKQSVTQAYEPSNSGPRTPKRGQSVNPDRYRNVAMTQLYSPLTRKLEGMGASGQARAYRLRQQVTGLRDDAIGKGTAASLTQLKASVRAATDSAHKWASANSRAASKAEGLGSGLGRLTIAAGSLYAAINLVQKSVEAGVKRQSADIAASAVFKGNTADAKATAAAFGQQIGMSYTETLKGMTDFGAGAAPSLGYQGSKDFYEQANIFGRLRGLDNEKMKGMMLAFTQMASKGTLSADEVKNQLPEHVPGGEQLIADAIGVSVPELNKIMSTGKLMSKDVLPKLSDHLAKLNEEAGGLAKVSGMAVTGIGRVKAGLENNLVKGFDAAEGGMGKFNSSLAKLLADSVPISEALGHIFGEIASVAASAVDDIDYMARMASVAFLRMSAWYMDLDDGQKKLVDGAQRFGTELVAVVATVGTLATVAGKLKWLANIAGAASTAGTVAGEAGTAAAGAAAKGAGKGLLARAGGAFMVVGAAELAQWLMSPETLYNVMGAKDTDTPSDSPFTRLMEPLTEWLRSNNAMNPSNGTMGADNLTYFNTPIPSSFNPSMAIPAPDVKATLNLNVMLDGNQIGHITDKSISLHGEDVNVATEHLGD</sequence>
<evidence type="ECO:0000313" key="4">
    <source>
        <dbReference type="Proteomes" id="UP000263881"/>
    </source>
</evidence>
<dbReference type="AlphaFoldDB" id="A0AAD0SGI9"/>
<accession>A0AAD0SGI9</accession>
<evidence type="ECO:0000256" key="1">
    <source>
        <dbReference type="SAM" id="MobiDB-lite"/>
    </source>
</evidence>
<evidence type="ECO:0000259" key="2">
    <source>
        <dbReference type="Pfam" id="PF20155"/>
    </source>
</evidence>
<proteinExistence type="predicted"/>
<dbReference type="Proteomes" id="UP000263881">
    <property type="component" value="Chromosome"/>
</dbReference>
<feature type="compositionally biased region" description="Polar residues" evidence="1">
    <location>
        <begin position="100"/>
        <end position="123"/>
    </location>
</feature>
<name>A0AAD0SGI9_9GAMM</name>
<evidence type="ECO:0000313" key="3">
    <source>
        <dbReference type="EMBL" id="AXW87271.1"/>
    </source>
</evidence>
<gene>
    <name evidence="3" type="ORF">CKQ53_09935</name>
</gene>